<dbReference type="Proteomes" id="UP000001194">
    <property type="component" value="Unassembled WGS sequence"/>
</dbReference>
<name>B0DD38_LACBS</name>
<gene>
    <name evidence="2" type="ORF">LACBIDRAFT_327881</name>
</gene>
<keyword evidence="3" id="KW-1185">Reference proteome</keyword>
<evidence type="ECO:0000313" key="3">
    <source>
        <dbReference type="Proteomes" id="UP000001194"/>
    </source>
</evidence>
<proteinExistence type="predicted"/>
<dbReference type="KEGG" id="lbc:LACBIDRAFT_327881"/>
<feature type="region of interest" description="Disordered" evidence="1">
    <location>
        <begin position="129"/>
        <end position="150"/>
    </location>
</feature>
<dbReference type="AlphaFoldDB" id="B0DD38"/>
<feature type="region of interest" description="Disordered" evidence="1">
    <location>
        <begin position="232"/>
        <end position="253"/>
    </location>
</feature>
<dbReference type="GeneID" id="6077420"/>
<evidence type="ECO:0000256" key="1">
    <source>
        <dbReference type="SAM" id="MobiDB-lite"/>
    </source>
</evidence>
<organism evidence="3">
    <name type="scientific">Laccaria bicolor (strain S238N-H82 / ATCC MYA-4686)</name>
    <name type="common">Bicoloured deceiver</name>
    <name type="synonym">Laccaria laccata var. bicolor</name>
    <dbReference type="NCBI Taxonomy" id="486041"/>
    <lineage>
        <taxon>Eukaryota</taxon>
        <taxon>Fungi</taxon>
        <taxon>Dikarya</taxon>
        <taxon>Basidiomycota</taxon>
        <taxon>Agaricomycotina</taxon>
        <taxon>Agaricomycetes</taxon>
        <taxon>Agaricomycetidae</taxon>
        <taxon>Agaricales</taxon>
        <taxon>Agaricineae</taxon>
        <taxon>Hydnangiaceae</taxon>
        <taxon>Laccaria</taxon>
    </lineage>
</organism>
<reference evidence="2 3" key="1">
    <citation type="journal article" date="2008" name="Nature">
        <title>The genome of Laccaria bicolor provides insights into mycorrhizal symbiosis.</title>
        <authorList>
            <person name="Martin F."/>
            <person name="Aerts A."/>
            <person name="Ahren D."/>
            <person name="Brun A."/>
            <person name="Danchin E.G.J."/>
            <person name="Duchaussoy F."/>
            <person name="Gibon J."/>
            <person name="Kohler A."/>
            <person name="Lindquist E."/>
            <person name="Pereda V."/>
            <person name="Salamov A."/>
            <person name="Shapiro H.J."/>
            <person name="Wuyts J."/>
            <person name="Blaudez D."/>
            <person name="Buee M."/>
            <person name="Brokstein P."/>
            <person name="Canbaeck B."/>
            <person name="Cohen D."/>
            <person name="Courty P.E."/>
            <person name="Coutinho P.M."/>
            <person name="Delaruelle C."/>
            <person name="Detter J.C."/>
            <person name="Deveau A."/>
            <person name="DiFazio S."/>
            <person name="Duplessis S."/>
            <person name="Fraissinet-Tachet L."/>
            <person name="Lucic E."/>
            <person name="Frey-Klett P."/>
            <person name="Fourrey C."/>
            <person name="Feussner I."/>
            <person name="Gay G."/>
            <person name="Grimwood J."/>
            <person name="Hoegger P.J."/>
            <person name="Jain P."/>
            <person name="Kilaru S."/>
            <person name="Labbe J."/>
            <person name="Lin Y.C."/>
            <person name="Legue V."/>
            <person name="Le Tacon F."/>
            <person name="Marmeisse R."/>
            <person name="Melayah D."/>
            <person name="Montanini B."/>
            <person name="Muratet M."/>
            <person name="Nehls U."/>
            <person name="Niculita-Hirzel H."/>
            <person name="Oudot-Le Secq M.P."/>
            <person name="Peter M."/>
            <person name="Quesneville H."/>
            <person name="Rajashekar B."/>
            <person name="Reich M."/>
            <person name="Rouhier N."/>
            <person name="Schmutz J."/>
            <person name="Yin T."/>
            <person name="Chalot M."/>
            <person name="Henrissat B."/>
            <person name="Kuees U."/>
            <person name="Lucas S."/>
            <person name="Van de Peer Y."/>
            <person name="Podila G.K."/>
            <person name="Polle A."/>
            <person name="Pukkila P.J."/>
            <person name="Richardson P.M."/>
            <person name="Rouze P."/>
            <person name="Sanders I.R."/>
            <person name="Stajich J.E."/>
            <person name="Tunlid A."/>
            <person name="Tuskan G."/>
            <person name="Grigoriev I.V."/>
        </authorList>
    </citation>
    <scope>NUCLEOTIDE SEQUENCE [LARGE SCALE GENOMIC DNA]</scope>
    <source>
        <strain evidence="3">S238N-H82 / ATCC MYA-4686</strain>
    </source>
</reference>
<dbReference type="EMBL" id="DS547104">
    <property type="protein sequence ID" value="EDR07405.1"/>
    <property type="molecule type" value="Genomic_DNA"/>
</dbReference>
<feature type="compositionally biased region" description="Basic and acidic residues" evidence="1">
    <location>
        <begin position="237"/>
        <end position="247"/>
    </location>
</feature>
<dbReference type="InParanoid" id="B0DD38"/>
<evidence type="ECO:0000313" key="2">
    <source>
        <dbReference type="EMBL" id="EDR07405.1"/>
    </source>
</evidence>
<dbReference type="RefSeq" id="XP_001881797.1">
    <property type="nucleotide sequence ID" value="XM_001881762.1"/>
</dbReference>
<dbReference type="HOGENOM" id="CLU_1046096_0_0_1"/>
<sequence>MLSYHTRKVIAHQAKKAAKGMQEEEGGDTDNDEADILLYLFCLEIHQKSIRSPSEVHQKSIRSPAEIQWTENLAIMMVSASVHWKSDRSPAEVQWTQNSGQSNHFLLLSSLSGLSLDFAWTSSGIQSCPTDSDGLPTDCPLGPSEMAGSDESLSESIGQAVGVLSSLLHWPVLGSIVMPTPWQKRMIGMYMYASGAQRQAISVLSTLGLSESYGNLISKNVRRVQMVKGRKQKMKVKGKEKGVDSEGPKIPTGTLYQLSESMRQDT</sequence>
<accession>B0DD38</accession>
<protein>
    <submittedName>
        <fullName evidence="2">Predicted protein</fullName>
    </submittedName>
</protein>
<dbReference type="OrthoDB" id="2804327at2759"/>